<keyword evidence="1" id="KW-0805">Transcription regulation</keyword>
<accession>A0A517DQ62</accession>
<evidence type="ECO:0000259" key="4">
    <source>
        <dbReference type="PROSITE" id="PS01124"/>
    </source>
</evidence>
<keyword evidence="6" id="KW-1185">Reference proteome</keyword>
<name>A0A517DQ62_9FIRM</name>
<reference evidence="5 6" key="1">
    <citation type="submission" date="2019-02" db="EMBL/GenBank/DDBJ databases">
        <title>Closed genome of Sporomusa termitida DSM 4440.</title>
        <authorList>
            <person name="Poehlein A."/>
            <person name="Daniel R."/>
        </authorList>
    </citation>
    <scope>NUCLEOTIDE SEQUENCE [LARGE SCALE GENOMIC DNA]</scope>
    <source>
        <strain evidence="5 6">DSM 4440</strain>
    </source>
</reference>
<organism evidence="5 6">
    <name type="scientific">Sporomusa termitida</name>
    <dbReference type="NCBI Taxonomy" id="2377"/>
    <lineage>
        <taxon>Bacteria</taxon>
        <taxon>Bacillati</taxon>
        <taxon>Bacillota</taxon>
        <taxon>Negativicutes</taxon>
        <taxon>Selenomonadales</taxon>
        <taxon>Sporomusaceae</taxon>
        <taxon>Sporomusa</taxon>
    </lineage>
</organism>
<evidence type="ECO:0000313" key="5">
    <source>
        <dbReference type="EMBL" id="QDR79505.1"/>
    </source>
</evidence>
<dbReference type="PROSITE" id="PS01124">
    <property type="entry name" value="HTH_ARAC_FAMILY_2"/>
    <property type="match status" value="1"/>
</dbReference>
<protein>
    <submittedName>
        <fullName evidence="5">HTH-type transcriptional activator RhaR</fullName>
    </submittedName>
</protein>
<dbReference type="RefSeq" id="WP_246105476.1">
    <property type="nucleotide sequence ID" value="NZ_CP036259.1"/>
</dbReference>
<dbReference type="PROSITE" id="PS00041">
    <property type="entry name" value="HTH_ARAC_FAMILY_1"/>
    <property type="match status" value="1"/>
</dbReference>
<dbReference type="PANTHER" id="PTHR47893">
    <property type="entry name" value="REGULATORY PROTEIN PCHR"/>
    <property type="match status" value="1"/>
</dbReference>
<dbReference type="Gene3D" id="1.10.10.60">
    <property type="entry name" value="Homeodomain-like"/>
    <property type="match status" value="1"/>
</dbReference>
<dbReference type="InterPro" id="IPR018062">
    <property type="entry name" value="HTH_AraC-typ_CS"/>
</dbReference>
<evidence type="ECO:0000256" key="3">
    <source>
        <dbReference type="ARBA" id="ARBA00023163"/>
    </source>
</evidence>
<dbReference type="EMBL" id="CP036259">
    <property type="protein sequence ID" value="QDR79505.1"/>
    <property type="molecule type" value="Genomic_DNA"/>
</dbReference>
<dbReference type="AlphaFoldDB" id="A0A517DQ62"/>
<dbReference type="GO" id="GO:0003700">
    <property type="term" value="F:DNA-binding transcription factor activity"/>
    <property type="evidence" value="ECO:0007669"/>
    <property type="project" value="InterPro"/>
</dbReference>
<evidence type="ECO:0000256" key="1">
    <source>
        <dbReference type="ARBA" id="ARBA00023015"/>
    </source>
</evidence>
<dbReference type="Pfam" id="PF12833">
    <property type="entry name" value="HTH_18"/>
    <property type="match status" value="1"/>
</dbReference>
<dbReference type="KEGG" id="sted:SPTER_07800"/>
<dbReference type="InterPro" id="IPR009057">
    <property type="entry name" value="Homeodomain-like_sf"/>
</dbReference>
<evidence type="ECO:0000256" key="2">
    <source>
        <dbReference type="ARBA" id="ARBA00023125"/>
    </source>
</evidence>
<dbReference type="SMART" id="SM00342">
    <property type="entry name" value="HTH_ARAC"/>
    <property type="match status" value="1"/>
</dbReference>
<feature type="domain" description="HTH araC/xylS-type" evidence="4">
    <location>
        <begin position="236"/>
        <end position="334"/>
    </location>
</feature>
<dbReference type="InterPro" id="IPR018060">
    <property type="entry name" value="HTH_AraC"/>
</dbReference>
<dbReference type="PANTHER" id="PTHR47893:SF1">
    <property type="entry name" value="REGULATORY PROTEIN PCHR"/>
    <property type="match status" value="1"/>
</dbReference>
<dbReference type="InterPro" id="IPR053142">
    <property type="entry name" value="PchR_regulatory_protein"/>
</dbReference>
<dbReference type="SUPFAM" id="SSF46689">
    <property type="entry name" value="Homeodomain-like"/>
    <property type="match status" value="2"/>
</dbReference>
<dbReference type="Proteomes" id="UP000320776">
    <property type="component" value="Chromosome"/>
</dbReference>
<keyword evidence="2" id="KW-0238">DNA-binding</keyword>
<keyword evidence="3" id="KW-0804">Transcription</keyword>
<dbReference type="GO" id="GO:0043565">
    <property type="term" value="F:sequence-specific DNA binding"/>
    <property type="evidence" value="ECO:0007669"/>
    <property type="project" value="InterPro"/>
</dbReference>
<gene>
    <name evidence="5" type="primary">rhaR_4</name>
    <name evidence="5" type="ORF">SPTER_07800</name>
</gene>
<sequence length="337" mass="38429">MLPVGKEAGVSTNEYAGGSRELAEQLGCTAKKYRSKGVKYSLPPENGDSWLIDVQPEPGWCVTDAYFSLQKPVTRGYEIAQPGLWLCSLAAGDMTIIEQGKKSRQLGRGIHLLVNRGKPFKIQFGSPSKLCYTSAWLFADFIADYFQERGRGERLTIEDALTWPEHYYNTPEILMAFEQLKYTIRISIAPFMYYESKMIEILSLILCGVQNQGYAEMFTRLRRPSHLTYENIKLLWRAKEELDNNILAPPDVAQLARLAGMGTTKLRQSFKAYYNMTVAEYIRREKMSYALRLLSNDEMSVQNISTLLGYQSPSKFTVAFKRVHGFTPRAARKTFNI</sequence>
<evidence type="ECO:0000313" key="6">
    <source>
        <dbReference type="Proteomes" id="UP000320776"/>
    </source>
</evidence>
<proteinExistence type="predicted"/>